<protein>
    <recommendedName>
        <fullName evidence="4">F-box domain-containing protein</fullName>
    </recommendedName>
</protein>
<accession>A0A5C3LPE8</accession>
<keyword evidence="3" id="KW-1185">Reference proteome</keyword>
<dbReference type="OrthoDB" id="3220023at2759"/>
<gene>
    <name evidence="2" type="ORF">BDQ12DRAFT_738215</name>
</gene>
<feature type="compositionally biased region" description="Polar residues" evidence="1">
    <location>
        <begin position="12"/>
        <end position="34"/>
    </location>
</feature>
<evidence type="ECO:0000256" key="1">
    <source>
        <dbReference type="SAM" id="MobiDB-lite"/>
    </source>
</evidence>
<dbReference type="EMBL" id="ML213631">
    <property type="protein sequence ID" value="TFK34477.1"/>
    <property type="molecule type" value="Genomic_DNA"/>
</dbReference>
<feature type="compositionally biased region" description="Low complexity" evidence="1">
    <location>
        <begin position="35"/>
        <end position="50"/>
    </location>
</feature>
<reference evidence="2 3" key="1">
    <citation type="journal article" date="2019" name="Nat. Ecol. Evol.">
        <title>Megaphylogeny resolves global patterns of mushroom evolution.</title>
        <authorList>
            <person name="Varga T."/>
            <person name="Krizsan K."/>
            <person name="Foldi C."/>
            <person name="Dima B."/>
            <person name="Sanchez-Garcia M."/>
            <person name="Sanchez-Ramirez S."/>
            <person name="Szollosi G.J."/>
            <person name="Szarkandi J.G."/>
            <person name="Papp V."/>
            <person name="Albert L."/>
            <person name="Andreopoulos W."/>
            <person name="Angelini C."/>
            <person name="Antonin V."/>
            <person name="Barry K.W."/>
            <person name="Bougher N.L."/>
            <person name="Buchanan P."/>
            <person name="Buyck B."/>
            <person name="Bense V."/>
            <person name="Catcheside P."/>
            <person name="Chovatia M."/>
            <person name="Cooper J."/>
            <person name="Damon W."/>
            <person name="Desjardin D."/>
            <person name="Finy P."/>
            <person name="Geml J."/>
            <person name="Haridas S."/>
            <person name="Hughes K."/>
            <person name="Justo A."/>
            <person name="Karasinski D."/>
            <person name="Kautmanova I."/>
            <person name="Kiss B."/>
            <person name="Kocsube S."/>
            <person name="Kotiranta H."/>
            <person name="LaButti K.M."/>
            <person name="Lechner B.E."/>
            <person name="Liimatainen K."/>
            <person name="Lipzen A."/>
            <person name="Lukacs Z."/>
            <person name="Mihaltcheva S."/>
            <person name="Morgado L.N."/>
            <person name="Niskanen T."/>
            <person name="Noordeloos M.E."/>
            <person name="Ohm R.A."/>
            <person name="Ortiz-Santana B."/>
            <person name="Ovrebo C."/>
            <person name="Racz N."/>
            <person name="Riley R."/>
            <person name="Savchenko A."/>
            <person name="Shiryaev A."/>
            <person name="Soop K."/>
            <person name="Spirin V."/>
            <person name="Szebenyi C."/>
            <person name="Tomsovsky M."/>
            <person name="Tulloss R.E."/>
            <person name="Uehling J."/>
            <person name="Grigoriev I.V."/>
            <person name="Vagvolgyi C."/>
            <person name="Papp T."/>
            <person name="Martin F.M."/>
            <person name="Miettinen O."/>
            <person name="Hibbett D.S."/>
            <person name="Nagy L.G."/>
        </authorList>
    </citation>
    <scope>NUCLEOTIDE SEQUENCE [LARGE SCALE GENOMIC DNA]</scope>
    <source>
        <strain evidence="2 3">CBS 166.37</strain>
    </source>
</reference>
<evidence type="ECO:0008006" key="4">
    <source>
        <dbReference type="Google" id="ProtNLM"/>
    </source>
</evidence>
<name>A0A5C3LPE8_9AGAR</name>
<dbReference type="AlphaFoldDB" id="A0A5C3LPE8"/>
<proteinExistence type="predicted"/>
<dbReference type="InterPro" id="IPR036047">
    <property type="entry name" value="F-box-like_dom_sf"/>
</dbReference>
<organism evidence="2 3">
    <name type="scientific">Crucibulum laeve</name>
    <dbReference type="NCBI Taxonomy" id="68775"/>
    <lineage>
        <taxon>Eukaryota</taxon>
        <taxon>Fungi</taxon>
        <taxon>Dikarya</taxon>
        <taxon>Basidiomycota</taxon>
        <taxon>Agaricomycotina</taxon>
        <taxon>Agaricomycetes</taxon>
        <taxon>Agaricomycetidae</taxon>
        <taxon>Agaricales</taxon>
        <taxon>Agaricineae</taxon>
        <taxon>Nidulariaceae</taxon>
        <taxon>Crucibulum</taxon>
    </lineage>
</organism>
<evidence type="ECO:0000313" key="2">
    <source>
        <dbReference type="EMBL" id="TFK34477.1"/>
    </source>
</evidence>
<sequence>MSDQPVLDTHLPGNSSVPTSEPSQSTPETINLIPSASSSTNTSENAQSESSDSRPRKKIRVESPKPGAPPSEPHVNESNTVAATPDEPIPPPCYFLKLPLELLAEILIYTHSSKDILAVARCTKNLCATLLNSSSNYIWKAAREADACPLPDPVQIFSEAAYAAFIFDGGICETCKRKTDAMYTTFALRLRFCMNPDCMNQYSKKMYAPKRNVDPDRIVLQWVPVTEGERCFNRSEAIHSIWPSGRSLCPCTSWANAVNEYNSKINMPDYLSSKATLIKSNTRWMDFCVKLHKWKHLRDFRYQDIRKDNDRLAKEFTETNGWTYQDVMNSTGYGPFHRHKAAIYEKITQIDLNLAKSMIEQQLLELTEKRQRRAKEAAYAHNRAEIDTHYQRLRSSKACPYPLPSLPVFRQLPVVNLLLLSEVDGGKASPSGAIGKTLQSTALMRTMLEEQLKKWGDSARETLVQTLGYSGWKTANKGILHPVERLDARWTCNRCHDVPHRYAEDGCLDFEGVCRHECKDKAKSKGKAAKRRGKDVWVSTMFIKDEKAITAMRKLVTLFGIDIERVKKLPEGERWVECTSCNLPMVLHMNSVLGHCHRHNNMELREIPNSEATKKLEYPFNFGLAQKLVSLSPKMASAIEMKNYGCRHCLGKSKVREEKVALAHDQERCEGKLVDGQGELNTDTITIAVDAQKDEDKAKEKAKPEKPLEIKKPNLFIFNGIRSHLKAKHGIEQIRDEDFFCAKPIEL</sequence>
<dbReference type="Proteomes" id="UP000308652">
    <property type="component" value="Unassembled WGS sequence"/>
</dbReference>
<dbReference type="SUPFAM" id="SSF81383">
    <property type="entry name" value="F-box domain"/>
    <property type="match status" value="1"/>
</dbReference>
<evidence type="ECO:0000313" key="3">
    <source>
        <dbReference type="Proteomes" id="UP000308652"/>
    </source>
</evidence>
<feature type="region of interest" description="Disordered" evidence="1">
    <location>
        <begin position="1"/>
        <end position="85"/>
    </location>
</feature>